<evidence type="ECO:0000313" key="2">
    <source>
        <dbReference type="EMBL" id="MDA0162897.1"/>
    </source>
</evidence>
<evidence type="ECO:0000256" key="1">
    <source>
        <dbReference type="SAM" id="SignalP"/>
    </source>
</evidence>
<comment type="caution">
    <text evidence="2">The sequence shown here is derived from an EMBL/GenBank/DDBJ whole genome shotgun (WGS) entry which is preliminary data.</text>
</comment>
<dbReference type="EMBL" id="JAPDOD010000021">
    <property type="protein sequence ID" value="MDA0162897.1"/>
    <property type="molecule type" value="Genomic_DNA"/>
</dbReference>
<feature type="signal peptide" evidence="1">
    <location>
        <begin position="1"/>
        <end position="23"/>
    </location>
</feature>
<evidence type="ECO:0000313" key="3">
    <source>
        <dbReference type="Proteomes" id="UP001149140"/>
    </source>
</evidence>
<protein>
    <submittedName>
        <fullName evidence="2">Uncharacterized protein</fullName>
    </submittedName>
</protein>
<sequence>MKRLVSAAAAIVALLLLPAGAVATGEETTVERVPGNFVMTSEDCKHLPPATTITGTGTGTSVTRTTTHRGITTIANTTIIPGKATDQAGNTYRFFYSNHFRISNTKARPTVYSGLMEDLFLLHGRGPARLANGFVAVYTTDFGDLNRFDPIHAFGDPITFPTGVGPFCDPL</sequence>
<organism evidence="2 3">
    <name type="scientific">Solirubrobacter ginsenosidimutans</name>
    <dbReference type="NCBI Taxonomy" id="490573"/>
    <lineage>
        <taxon>Bacteria</taxon>
        <taxon>Bacillati</taxon>
        <taxon>Actinomycetota</taxon>
        <taxon>Thermoleophilia</taxon>
        <taxon>Solirubrobacterales</taxon>
        <taxon>Solirubrobacteraceae</taxon>
        <taxon>Solirubrobacter</taxon>
    </lineage>
</organism>
<dbReference type="Proteomes" id="UP001149140">
    <property type="component" value="Unassembled WGS sequence"/>
</dbReference>
<name>A0A9X3MV21_9ACTN</name>
<keyword evidence="3" id="KW-1185">Reference proteome</keyword>
<reference evidence="2" key="1">
    <citation type="submission" date="2022-10" db="EMBL/GenBank/DDBJ databases">
        <title>The WGS of Solirubrobacter ginsenosidimutans DSM 21036.</title>
        <authorList>
            <person name="Jiang Z."/>
        </authorList>
    </citation>
    <scope>NUCLEOTIDE SEQUENCE</scope>
    <source>
        <strain evidence="2">DSM 21036</strain>
    </source>
</reference>
<gene>
    <name evidence="2" type="ORF">OM076_21675</name>
</gene>
<accession>A0A9X3MV21</accession>
<dbReference type="RefSeq" id="WP_270042138.1">
    <property type="nucleotide sequence ID" value="NZ_JAPDOD010000021.1"/>
</dbReference>
<feature type="chain" id="PRO_5040769748" evidence="1">
    <location>
        <begin position="24"/>
        <end position="171"/>
    </location>
</feature>
<keyword evidence="1" id="KW-0732">Signal</keyword>
<dbReference type="AlphaFoldDB" id="A0A9X3MV21"/>
<proteinExistence type="predicted"/>